<dbReference type="OrthoDB" id="162968at2"/>
<dbReference type="EMBL" id="FYEK01000020">
    <property type="protein sequence ID" value="SNB61901.1"/>
    <property type="molecule type" value="Genomic_DNA"/>
</dbReference>
<dbReference type="RefSeq" id="WP_088570664.1">
    <property type="nucleotide sequence ID" value="NZ_FYEK01000020.1"/>
</dbReference>
<accession>A0A212QR01</accession>
<dbReference type="AlphaFoldDB" id="A0A212QR01"/>
<name>A0A212QR01_9CHLR</name>
<evidence type="ECO:0000313" key="1">
    <source>
        <dbReference type="EMBL" id="SNB61901.1"/>
    </source>
</evidence>
<dbReference type="InParanoid" id="A0A212QR01"/>
<proteinExistence type="predicted"/>
<gene>
    <name evidence="1" type="ORF">SAMN02746019_00027450</name>
</gene>
<keyword evidence="2" id="KW-1185">Reference proteome</keyword>
<evidence type="ECO:0000313" key="2">
    <source>
        <dbReference type="Proteomes" id="UP000197025"/>
    </source>
</evidence>
<dbReference type="Proteomes" id="UP000197025">
    <property type="component" value="Unassembled WGS sequence"/>
</dbReference>
<reference evidence="2" key="1">
    <citation type="submission" date="2017-06" db="EMBL/GenBank/DDBJ databases">
        <authorList>
            <person name="Varghese N."/>
            <person name="Submissions S."/>
        </authorList>
    </citation>
    <scope>NUCLEOTIDE SEQUENCE [LARGE SCALE GENOMIC DNA]</scope>
    <source>
        <strain evidence="2">JAD2</strain>
    </source>
</reference>
<protein>
    <submittedName>
        <fullName evidence="1">Uncharacterized protein</fullName>
    </submittedName>
</protein>
<organism evidence="1 2">
    <name type="scientific">Thermoflexus hugenholtzii JAD2</name>
    <dbReference type="NCBI Taxonomy" id="877466"/>
    <lineage>
        <taxon>Bacteria</taxon>
        <taxon>Bacillati</taxon>
        <taxon>Chloroflexota</taxon>
        <taxon>Thermoflexia</taxon>
        <taxon>Thermoflexales</taxon>
        <taxon>Thermoflexaceae</taxon>
        <taxon>Thermoflexus</taxon>
    </lineage>
</organism>
<sequence length="78" mass="9240">MFSDTHPKIRVLQIEWIRRMPPWKKFAIVDSLNETVRTLAIRGIRQRHPQATPEEVRRMLAEMILGAELAEKVYGRAW</sequence>